<organism evidence="3 4">
    <name type="scientific">Toxocara canis</name>
    <name type="common">Canine roundworm</name>
    <dbReference type="NCBI Taxonomy" id="6265"/>
    <lineage>
        <taxon>Eukaryota</taxon>
        <taxon>Metazoa</taxon>
        <taxon>Ecdysozoa</taxon>
        <taxon>Nematoda</taxon>
        <taxon>Chromadorea</taxon>
        <taxon>Rhabditida</taxon>
        <taxon>Spirurina</taxon>
        <taxon>Ascaridomorpha</taxon>
        <taxon>Ascaridoidea</taxon>
        <taxon>Toxocaridae</taxon>
        <taxon>Toxocara</taxon>
    </lineage>
</organism>
<evidence type="ECO:0000256" key="1">
    <source>
        <dbReference type="SAM" id="Coils"/>
    </source>
</evidence>
<dbReference type="AlphaFoldDB" id="A0A0B2VP97"/>
<name>A0A0B2VP97_TOXCA</name>
<proteinExistence type="predicted"/>
<evidence type="ECO:0000313" key="4">
    <source>
        <dbReference type="Proteomes" id="UP000031036"/>
    </source>
</evidence>
<gene>
    <name evidence="3" type="ORF">Tcan_13818</name>
</gene>
<accession>A0A0B2VP97</accession>
<feature type="region of interest" description="Disordered" evidence="2">
    <location>
        <begin position="51"/>
        <end position="70"/>
    </location>
</feature>
<feature type="coiled-coil region" evidence="1">
    <location>
        <begin position="75"/>
        <end position="102"/>
    </location>
</feature>
<sequence length="186" mass="21592">MLRRQVDFLILDEIRLQKPSATKVMSAKTITFLCCIVLSVVLAKDSTEGKMKTGRQMRGPPVPPPFARGASPEELRKLQRIYDDLDQTKRQLNERVEEWVNRQGGQIAKAFRLSQEAMERNHKRWLEKLPAAEIDEELKKTIRSLVELGKDDSLTIRDEMEKVEKLYEALSMEQQETIGEFFLSRD</sequence>
<dbReference type="Proteomes" id="UP000031036">
    <property type="component" value="Unassembled WGS sequence"/>
</dbReference>
<dbReference type="EMBL" id="JPKZ01001197">
    <property type="protein sequence ID" value="KHN83408.1"/>
    <property type="molecule type" value="Genomic_DNA"/>
</dbReference>
<protein>
    <recommendedName>
        <fullName evidence="5">DUF148 domain-containing protein</fullName>
    </recommendedName>
</protein>
<keyword evidence="1" id="KW-0175">Coiled coil</keyword>
<evidence type="ECO:0008006" key="5">
    <source>
        <dbReference type="Google" id="ProtNLM"/>
    </source>
</evidence>
<keyword evidence="4" id="KW-1185">Reference proteome</keyword>
<evidence type="ECO:0000256" key="2">
    <source>
        <dbReference type="SAM" id="MobiDB-lite"/>
    </source>
</evidence>
<reference evidence="3 4" key="1">
    <citation type="submission" date="2014-11" db="EMBL/GenBank/DDBJ databases">
        <title>Genetic blueprint of the zoonotic pathogen Toxocara canis.</title>
        <authorList>
            <person name="Zhu X.-Q."/>
            <person name="Korhonen P.K."/>
            <person name="Cai H."/>
            <person name="Young N.D."/>
            <person name="Nejsum P."/>
            <person name="von Samson-Himmelstjerna G."/>
            <person name="Boag P.R."/>
            <person name="Tan P."/>
            <person name="Li Q."/>
            <person name="Min J."/>
            <person name="Yang Y."/>
            <person name="Wang X."/>
            <person name="Fang X."/>
            <person name="Hall R.S."/>
            <person name="Hofmann A."/>
            <person name="Sternberg P.W."/>
            <person name="Jex A.R."/>
            <person name="Gasser R.B."/>
        </authorList>
    </citation>
    <scope>NUCLEOTIDE SEQUENCE [LARGE SCALE GENOMIC DNA]</scope>
    <source>
        <strain evidence="3">PN_DK_2014</strain>
    </source>
</reference>
<evidence type="ECO:0000313" key="3">
    <source>
        <dbReference type="EMBL" id="KHN83408.1"/>
    </source>
</evidence>
<comment type="caution">
    <text evidence="3">The sequence shown here is derived from an EMBL/GenBank/DDBJ whole genome shotgun (WGS) entry which is preliminary data.</text>
</comment>